<dbReference type="EMBL" id="JAFBDR010000001">
    <property type="protein sequence ID" value="MBM7569868.1"/>
    <property type="molecule type" value="Genomic_DNA"/>
</dbReference>
<feature type="compositionally biased region" description="Gly residues" evidence="1">
    <location>
        <begin position="94"/>
        <end position="134"/>
    </location>
</feature>
<keyword evidence="3" id="KW-1185">Reference proteome</keyword>
<evidence type="ECO:0000313" key="2">
    <source>
        <dbReference type="EMBL" id="MBM7569868.1"/>
    </source>
</evidence>
<organism evidence="2 3">
    <name type="scientific">Aquibacillus albus</name>
    <dbReference type="NCBI Taxonomy" id="1168171"/>
    <lineage>
        <taxon>Bacteria</taxon>
        <taxon>Bacillati</taxon>
        <taxon>Bacillota</taxon>
        <taxon>Bacilli</taxon>
        <taxon>Bacillales</taxon>
        <taxon>Bacillaceae</taxon>
        <taxon>Aquibacillus</taxon>
    </lineage>
</organism>
<dbReference type="InterPro" id="IPR020108">
    <property type="entry name" value="Spore_coat_CotD"/>
</dbReference>
<keyword evidence="2" id="KW-0946">Virion</keyword>
<sequence length="154" mass="15568">MRHHKPFGCPKPVDTVVYPTKYNEVHTCSESNVKHVHPAHTNVVNHHLVKNIHEYPHSTSYGNTVDSVNIYGGSYEVPSPPRPNVQPTPPFGPGPGAGGPAGGPGPGAVGPAGGPGPGSVGPTAGPGPGVGPVPGSGPISPANPSFGKFKGFKK</sequence>
<protein>
    <submittedName>
        <fullName evidence="2">Spore coat protein D</fullName>
    </submittedName>
</protein>
<accession>A0ABS2MVP9</accession>
<dbReference type="Proteomes" id="UP001296943">
    <property type="component" value="Unassembled WGS sequence"/>
</dbReference>
<dbReference type="RefSeq" id="WP_204497313.1">
    <property type="nucleotide sequence ID" value="NZ_JAFBDR010000001.1"/>
</dbReference>
<name>A0ABS2MVP9_9BACI</name>
<keyword evidence="2" id="KW-0167">Capsid protein</keyword>
<feature type="compositionally biased region" description="Pro residues" evidence="1">
    <location>
        <begin position="78"/>
        <end position="93"/>
    </location>
</feature>
<comment type="caution">
    <text evidence="2">The sequence shown here is derived from an EMBL/GenBank/DDBJ whole genome shotgun (WGS) entry which is preliminary data.</text>
</comment>
<feature type="region of interest" description="Disordered" evidence="1">
    <location>
        <begin position="72"/>
        <end position="154"/>
    </location>
</feature>
<proteinExistence type="predicted"/>
<gene>
    <name evidence="2" type="ORF">JOC48_000337</name>
</gene>
<evidence type="ECO:0000313" key="3">
    <source>
        <dbReference type="Proteomes" id="UP001296943"/>
    </source>
</evidence>
<reference evidence="2 3" key="1">
    <citation type="submission" date="2021-01" db="EMBL/GenBank/DDBJ databases">
        <title>Genomic Encyclopedia of Type Strains, Phase IV (KMG-IV): sequencing the most valuable type-strain genomes for metagenomic binning, comparative biology and taxonomic classification.</title>
        <authorList>
            <person name="Goeker M."/>
        </authorList>
    </citation>
    <scope>NUCLEOTIDE SEQUENCE [LARGE SCALE GENOMIC DNA]</scope>
    <source>
        <strain evidence="2 3">DSM 23711</strain>
    </source>
</reference>
<evidence type="ECO:0000256" key="1">
    <source>
        <dbReference type="SAM" id="MobiDB-lite"/>
    </source>
</evidence>
<dbReference type="Pfam" id="PF11122">
    <property type="entry name" value="Spore-coat_CotD"/>
    <property type="match status" value="1"/>
</dbReference>